<dbReference type="Proteomes" id="UP001157974">
    <property type="component" value="Unassembled WGS sequence"/>
</dbReference>
<feature type="compositionally biased region" description="Acidic residues" evidence="1">
    <location>
        <begin position="199"/>
        <end position="212"/>
    </location>
</feature>
<dbReference type="EMBL" id="JAMWBK010000005">
    <property type="protein sequence ID" value="KAJ8904755.1"/>
    <property type="molecule type" value="Genomic_DNA"/>
</dbReference>
<feature type="compositionally biased region" description="Basic and acidic residues" evidence="1">
    <location>
        <begin position="110"/>
        <end position="132"/>
    </location>
</feature>
<evidence type="ECO:0000313" key="3">
    <source>
        <dbReference type="Proteomes" id="UP001157974"/>
    </source>
</evidence>
<organism evidence="2 3">
    <name type="scientific">Rhodosorus marinus</name>
    <dbReference type="NCBI Taxonomy" id="101924"/>
    <lineage>
        <taxon>Eukaryota</taxon>
        <taxon>Rhodophyta</taxon>
        <taxon>Stylonematophyceae</taxon>
        <taxon>Stylonematales</taxon>
        <taxon>Stylonemataceae</taxon>
        <taxon>Rhodosorus</taxon>
    </lineage>
</organism>
<dbReference type="AlphaFoldDB" id="A0AAV8UQD2"/>
<feature type="compositionally biased region" description="Basic and acidic residues" evidence="1">
    <location>
        <begin position="188"/>
        <end position="198"/>
    </location>
</feature>
<feature type="region of interest" description="Disordered" evidence="1">
    <location>
        <begin position="188"/>
        <end position="220"/>
    </location>
</feature>
<feature type="region of interest" description="Disordered" evidence="1">
    <location>
        <begin position="102"/>
        <end position="132"/>
    </location>
</feature>
<evidence type="ECO:0000256" key="1">
    <source>
        <dbReference type="SAM" id="MobiDB-lite"/>
    </source>
</evidence>
<reference evidence="2 3" key="1">
    <citation type="journal article" date="2023" name="Nat. Commun.">
        <title>Origin of minicircular mitochondrial genomes in red algae.</title>
        <authorList>
            <person name="Lee Y."/>
            <person name="Cho C.H."/>
            <person name="Lee Y.M."/>
            <person name="Park S.I."/>
            <person name="Yang J.H."/>
            <person name="West J.A."/>
            <person name="Bhattacharya D."/>
            <person name="Yoon H.S."/>
        </authorList>
    </citation>
    <scope>NUCLEOTIDE SEQUENCE [LARGE SCALE GENOMIC DNA]</scope>
    <source>
        <strain evidence="2 3">CCMP1338</strain>
        <tissue evidence="2">Whole cell</tissue>
    </source>
</reference>
<proteinExistence type="predicted"/>
<sequence length="220" mass="24619">MDGENEEGQQLPQKENLRESFTIAANALTSLYKKSIRLEQEGRMIGGRDAISGMYEWILKRGTQSGTIPTEELLEICRAMYLSFGGDAGELREDFPAIKAPEKTSAGSFRNEERQMSVESAKGQKDNVGKDSASKLAKCHNCGTPAGANLSMIGRKRHRYATDHDIEGDSELSQLFLSKIGSPWAPREKNWLLINRDKDEEEDNGKDDDSETEEKWNADE</sequence>
<accession>A0AAV8UQD2</accession>
<evidence type="ECO:0000313" key="2">
    <source>
        <dbReference type="EMBL" id="KAJ8904755.1"/>
    </source>
</evidence>
<protein>
    <submittedName>
        <fullName evidence="2">Uncharacterized protein</fullName>
    </submittedName>
</protein>
<gene>
    <name evidence="2" type="ORF">NDN08_001271</name>
</gene>
<name>A0AAV8UQD2_9RHOD</name>
<comment type="caution">
    <text evidence="2">The sequence shown here is derived from an EMBL/GenBank/DDBJ whole genome shotgun (WGS) entry which is preliminary data.</text>
</comment>
<keyword evidence="3" id="KW-1185">Reference proteome</keyword>